<proteinExistence type="predicted"/>
<name>A0A2T3FJF5_9FIRM</name>
<evidence type="ECO:0000313" key="3">
    <source>
        <dbReference type="Proteomes" id="UP000240974"/>
    </source>
</evidence>
<keyword evidence="1" id="KW-1133">Transmembrane helix</keyword>
<keyword evidence="3" id="KW-1185">Reference proteome</keyword>
<dbReference type="Proteomes" id="UP000240974">
    <property type="component" value="Unassembled WGS sequence"/>
</dbReference>
<keyword evidence="1" id="KW-0812">Transmembrane</keyword>
<evidence type="ECO:0000256" key="1">
    <source>
        <dbReference type="SAM" id="Phobius"/>
    </source>
</evidence>
<reference evidence="2 3" key="1">
    <citation type="journal article" date="2019" name="Int. J. Syst. Evol. Microbiol.">
        <title>Faecalibacillus intestinalis gen. nov., sp. nov. and Faecalibacillus faecis sp. nov., isolated from human faeces.</title>
        <authorList>
            <person name="Seo B."/>
            <person name="Jeon K."/>
            <person name="Baek I."/>
            <person name="Lee Y.M."/>
            <person name="Baek K."/>
            <person name="Ko G."/>
        </authorList>
    </citation>
    <scope>NUCLEOTIDE SEQUENCE [LARGE SCALE GENOMIC DNA]</scope>
    <source>
        <strain evidence="2 3">SNUG30099</strain>
    </source>
</reference>
<organism evidence="2 3">
    <name type="scientific">Faecalibacillus intestinalis</name>
    <dbReference type="NCBI Taxonomy" id="1982626"/>
    <lineage>
        <taxon>Bacteria</taxon>
        <taxon>Bacillati</taxon>
        <taxon>Bacillota</taxon>
        <taxon>Erysipelotrichia</taxon>
        <taxon>Erysipelotrichales</taxon>
        <taxon>Coprobacillaceae</taxon>
        <taxon>Faecalibacillus</taxon>
    </lineage>
</organism>
<dbReference type="EMBL" id="PYLQ01000048">
    <property type="protein sequence ID" value="PST35409.1"/>
    <property type="molecule type" value="Genomic_DNA"/>
</dbReference>
<feature type="transmembrane region" description="Helical" evidence="1">
    <location>
        <begin position="7"/>
        <end position="30"/>
    </location>
</feature>
<keyword evidence="1" id="KW-0472">Membrane</keyword>
<dbReference type="RefSeq" id="WP_206603635.1">
    <property type="nucleotide sequence ID" value="NZ_PYLQ01000048.1"/>
</dbReference>
<feature type="transmembrane region" description="Helical" evidence="1">
    <location>
        <begin position="50"/>
        <end position="67"/>
    </location>
</feature>
<dbReference type="AlphaFoldDB" id="A0A2T3FJF5"/>
<accession>A0A2T3FJF5</accession>
<protein>
    <submittedName>
        <fullName evidence="2">Uncharacterized protein</fullName>
    </submittedName>
</protein>
<gene>
    <name evidence="2" type="ORF">C7U54_14400</name>
</gene>
<feature type="non-terminal residue" evidence="2">
    <location>
        <position position="1"/>
    </location>
</feature>
<sequence length="163" mass="19452">FLILYPVLLFFIIAEKYLNIISFDGLVYFTLLLLRRKLVYLDFHFKKISIIFWTITLLLSGLSFSFFKQANYLYMTKAYVECNVLETKEYSLVRRNKGYATFMMKSHESIKDDFTVIENLVGKIDSYEIGEENKYRVILKNNQEVDIKFNNYNQFTLFSLDVD</sequence>
<evidence type="ECO:0000313" key="2">
    <source>
        <dbReference type="EMBL" id="PST35409.1"/>
    </source>
</evidence>
<comment type="caution">
    <text evidence="2">The sequence shown here is derived from an EMBL/GenBank/DDBJ whole genome shotgun (WGS) entry which is preliminary data.</text>
</comment>